<proteinExistence type="predicted"/>
<sequence length="217" mass="24661">MSTPSQPLYIVMINIHIQINCDITLNPDNYNLASWIILWDNQHRIFVYLPNHQHAIGSLPGALSKMLITFLGAPQTFMHCSPGGAWIENCQSNPTKTLLFEEVFMTDANDPSLSQKSNLASMFFTWYSNILFIIESFRKQDFKIKMPKEYDCNTHSQCEVFTPTLPASNSMPASYPAVLSLNSKQKLIKLPSRSDLFMMSLPHSIIKTPSSLIKRLD</sequence>
<accession>A0A9Q3P6S1</accession>
<dbReference type="AlphaFoldDB" id="A0A9Q3P6S1"/>
<comment type="caution">
    <text evidence="1">The sequence shown here is derived from an EMBL/GenBank/DDBJ whole genome shotgun (WGS) entry which is preliminary data.</text>
</comment>
<dbReference type="OrthoDB" id="2505291at2759"/>
<organism evidence="1 2">
    <name type="scientific">Austropuccinia psidii MF-1</name>
    <dbReference type="NCBI Taxonomy" id="1389203"/>
    <lineage>
        <taxon>Eukaryota</taxon>
        <taxon>Fungi</taxon>
        <taxon>Dikarya</taxon>
        <taxon>Basidiomycota</taxon>
        <taxon>Pucciniomycotina</taxon>
        <taxon>Pucciniomycetes</taxon>
        <taxon>Pucciniales</taxon>
        <taxon>Sphaerophragmiaceae</taxon>
        <taxon>Austropuccinia</taxon>
    </lineage>
</organism>
<dbReference type="EMBL" id="AVOT02055951">
    <property type="protein sequence ID" value="MBW0550385.1"/>
    <property type="molecule type" value="Genomic_DNA"/>
</dbReference>
<gene>
    <name evidence="1" type="ORF">O181_090100</name>
</gene>
<evidence type="ECO:0000313" key="2">
    <source>
        <dbReference type="Proteomes" id="UP000765509"/>
    </source>
</evidence>
<reference evidence="1" key="1">
    <citation type="submission" date="2021-03" db="EMBL/GenBank/DDBJ databases">
        <title>Draft genome sequence of rust myrtle Austropuccinia psidii MF-1, a brazilian biotype.</title>
        <authorList>
            <person name="Quecine M.C."/>
            <person name="Pachon D.M.R."/>
            <person name="Bonatelli M.L."/>
            <person name="Correr F.H."/>
            <person name="Franceschini L.M."/>
            <person name="Leite T.F."/>
            <person name="Margarido G.R.A."/>
            <person name="Almeida C.A."/>
            <person name="Ferrarezi J.A."/>
            <person name="Labate C.A."/>
        </authorList>
    </citation>
    <scope>NUCLEOTIDE SEQUENCE</scope>
    <source>
        <strain evidence="1">MF-1</strain>
    </source>
</reference>
<dbReference type="Proteomes" id="UP000765509">
    <property type="component" value="Unassembled WGS sequence"/>
</dbReference>
<keyword evidence="2" id="KW-1185">Reference proteome</keyword>
<name>A0A9Q3P6S1_9BASI</name>
<evidence type="ECO:0000313" key="1">
    <source>
        <dbReference type="EMBL" id="MBW0550385.1"/>
    </source>
</evidence>
<protein>
    <submittedName>
        <fullName evidence="1">Uncharacterized protein</fullName>
    </submittedName>
</protein>